<evidence type="ECO:0000259" key="3">
    <source>
        <dbReference type="Pfam" id="PF02709"/>
    </source>
</evidence>
<dbReference type="Proteomes" id="UP001164748">
    <property type="component" value="Chromosome"/>
</dbReference>
<organism evidence="4 5">
    <name type="scientific">Salinivibrio kushneri</name>
    <dbReference type="NCBI Taxonomy" id="1908198"/>
    <lineage>
        <taxon>Bacteria</taxon>
        <taxon>Pseudomonadati</taxon>
        <taxon>Pseudomonadota</taxon>
        <taxon>Gammaproteobacteria</taxon>
        <taxon>Vibrionales</taxon>
        <taxon>Vibrionaceae</taxon>
        <taxon>Salinivibrio</taxon>
    </lineage>
</organism>
<dbReference type="InterPro" id="IPR027791">
    <property type="entry name" value="Galactosyl_T_C"/>
</dbReference>
<feature type="domain" description="Glycosyltransferase 2-like" evidence="2">
    <location>
        <begin position="8"/>
        <end position="129"/>
    </location>
</feature>
<dbReference type="InterPro" id="IPR050834">
    <property type="entry name" value="Glycosyltransf_2"/>
</dbReference>
<dbReference type="RefSeq" id="WP_077667426.1">
    <property type="nucleotide sequence ID" value="NZ_CP114588.1"/>
</dbReference>
<dbReference type="Pfam" id="PF02709">
    <property type="entry name" value="Glyco_transf_7C"/>
    <property type="match status" value="1"/>
</dbReference>
<evidence type="ECO:0000259" key="2">
    <source>
        <dbReference type="Pfam" id="PF00535"/>
    </source>
</evidence>
<keyword evidence="4" id="KW-0328">Glycosyltransferase</keyword>
<proteinExistence type="predicted"/>
<dbReference type="PANTHER" id="PTHR43685:SF3">
    <property type="entry name" value="SLR2126 PROTEIN"/>
    <property type="match status" value="1"/>
</dbReference>
<keyword evidence="1 4" id="KW-0808">Transferase</keyword>
<sequence>MKSKSATLIISFYNNKNALELIFQSLTEQWNHDFNVVVADDGSKEEVKNWLSVKVEQLPFSVTHVWHEDKGFRKNRILNKAILASKSDYLIFIDGDCVPQHGFVRDHLQAAERGTVVCGRRVELSKKYTDLLVKTNKKSTFSHKYMLSMLVDYLVNRREKNTTEYTGKHLKNGLCLPWLQRLMSISSKPRSIIGCNFSIHKKDLERINGFDMNYEAPAVGEDTDIEFRLKGVGVRTKAIKFGAALLHMYHHELPRSSTNKDIYHKTVQEEAFWASNGLDKLKS</sequence>
<dbReference type="InterPro" id="IPR001173">
    <property type="entry name" value="Glyco_trans_2-like"/>
</dbReference>
<dbReference type="InterPro" id="IPR029044">
    <property type="entry name" value="Nucleotide-diphossugar_trans"/>
</dbReference>
<dbReference type="EMBL" id="CP114588">
    <property type="protein sequence ID" value="WBA08793.1"/>
    <property type="molecule type" value="Genomic_DNA"/>
</dbReference>
<dbReference type="PANTHER" id="PTHR43685">
    <property type="entry name" value="GLYCOSYLTRANSFERASE"/>
    <property type="match status" value="1"/>
</dbReference>
<reference evidence="4" key="1">
    <citation type="submission" date="2022-09" db="EMBL/GenBank/DDBJ databases">
        <authorList>
            <person name="Li Z.-J."/>
        </authorList>
    </citation>
    <scope>NUCLEOTIDE SEQUENCE</scope>
    <source>
        <strain evidence="4">TGB11</strain>
    </source>
</reference>
<evidence type="ECO:0000313" key="4">
    <source>
        <dbReference type="EMBL" id="WBA08793.1"/>
    </source>
</evidence>
<dbReference type="SUPFAM" id="SSF53448">
    <property type="entry name" value="Nucleotide-diphospho-sugar transferases"/>
    <property type="match status" value="1"/>
</dbReference>
<dbReference type="Gene3D" id="3.90.550.10">
    <property type="entry name" value="Spore Coat Polysaccharide Biosynthesis Protein SpsA, Chain A"/>
    <property type="match status" value="1"/>
</dbReference>
<protein>
    <submittedName>
        <fullName evidence="4">Glycosyltransferase</fullName>
        <ecNumber evidence="4">2.4.-.-</ecNumber>
    </submittedName>
</protein>
<dbReference type="GO" id="GO:0016757">
    <property type="term" value="F:glycosyltransferase activity"/>
    <property type="evidence" value="ECO:0007669"/>
    <property type="project" value="UniProtKB-KW"/>
</dbReference>
<name>A0AA47LQZ3_9GAMM</name>
<dbReference type="EC" id="2.4.-.-" evidence="4"/>
<accession>A0AA47LQZ3</accession>
<evidence type="ECO:0000256" key="1">
    <source>
        <dbReference type="ARBA" id="ARBA00022679"/>
    </source>
</evidence>
<evidence type="ECO:0000313" key="5">
    <source>
        <dbReference type="Proteomes" id="UP001164748"/>
    </source>
</evidence>
<gene>
    <name evidence="4" type="ORF">N8M53_00750</name>
</gene>
<dbReference type="AlphaFoldDB" id="A0AA47LQZ3"/>
<feature type="domain" description="Galactosyltransferase C-terminal" evidence="3">
    <location>
        <begin position="188"/>
        <end position="251"/>
    </location>
</feature>
<dbReference type="Pfam" id="PF00535">
    <property type="entry name" value="Glycos_transf_2"/>
    <property type="match status" value="1"/>
</dbReference>